<keyword evidence="5 12" id="KW-0138">CF(0)</keyword>
<dbReference type="CTD" id="4509"/>
<dbReference type="Pfam" id="PF00895">
    <property type="entry name" value="ATP-synt_8"/>
    <property type="match status" value="1"/>
</dbReference>
<keyword evidence="4 12" id="KW-0813">Transport</keyword>
<evidence type="ECO:0000256" key="5">
    <source>
        <dbReference type="ARBA" id="ARBA00022547"/>
    </source>
</evidence>
<gene>
    <name evidence="14" type="primary">ATP8</name>
</gene>
<keyword evidence="9 12" id="KW-0406">Ion transport</keyword>
<evidence type="ECO:0000256" key="11">
    <source>
        <dbReference type="ARBA" id="ARBA00023136"/>
    </source>
</evidence>
<keyword evidence="6 12" id="KW-0812">Transmembrane</keyword>
<organism evidence="14">
    <name type="scientific">Parasa consocia</name>
    <name type="common">Moth</name>
    <dbReference type="NCBI Taxonomy" id="1481755"/>
    <lineage>
        <taxon>Eukaryota</taxon>
        <taxon>Metazoa</taxon>
        <taxon>Ecdysozoa</taxon>
        <taxon>Arthropoda</taxon>
        <taxon>Hexapoda</taxon>
        <taxon>Insecta</taxon>
        <taxon>Pterygota</taxon>
        <taxon>Neoptera</taxon>
        <taxon>Endopterygota</taxon>
        <taxon>Lepidoptera</taxon>
        <taxon>Glossata</taxon>
        <taxon>Ditrysia</taxon>
        <taxon>Zygaenoidea</taxon>
        <taxon>Limacodidae</taxon>
        <taxon>Parasa</taxon>
    </lineage>
</organism>
<evidence type="ECO:0000256" key="9">
    <source>
        <dbReference type="ARBA" id="ARBA00023065"/>
    </source>
</evidence>
<keyword evidence="11 13" id="KW-0472">Membrane</keyword>
<evidence type="ECO:0000256" key="2">
    <source>
        <dbReference type="ARBA" id="ARBA00008892"/>
    </source>
</evidence>
<name>A0A1X9IQR7_PARCO</name>
<evidence type="ECO:0000256" key="3">
    <source>
        <dbReference type="ARBA" id="ARBA00011291"/>
    </source>
</evidence>
<dbReference type="GO" id="GO:0015078">
    <property type="term" value="F:proton transmembrane transporter activity"/>
    <property type="evidence" value="ECO:0007669"/>
    <property type="project" value="InterPro"/>
</dbReference>
<dbReference type="RefSeq" id="YP_009383479.1">
    <property type="nucleotide sequence ID" value="NC_034993.1"/>
</dbReference>
<evidence type="ECO:0000313" key="14">
    <source>
        <dbReference type="EMBL" id="APH08559.1"/>
    </source>
</evidence>
<accession>A0A1X9IQR7</accession>
<evidence type="ECO:0000256" key="13">
    <source>
        <dbReference type="SAM" id="Phobius"/>
    </source>
</evidence>
<reference evidence="14" key="1">
    <citation type="submission" date="2016-04" db="EMBL/GenBank/DDBJ databases">
        <title>The complete mitochondrial genome of Parasa consocia.</title>
        <authorList>
            <person name="Liu Q.-N."/>
        </authorList>
    </citation>
    <scope>NUCLEOTIDE SEQUENCE</scope>
</reference>
<evidence type="ECO:0000256" key="12">
    <source>
        <dbReference type="RuleBase" id="RU003661"/>
    </source>
</evidence>
<evidence type="ECO:0000256" key="10">
    <source>
        <dbReference type="ARBA" id="ARBA00023128"/>
    </source>
</evidence>
<evidence type="ECO:0000256" key="6">
    <source>
        <dbReference type="ARBA" id="ARBA00022692"/>
    </source>
</evidence>
<feature type="transmembrane region" description="Helical" evidence="13">
    <location>
        <begin position="6"/>
        <end position="31"/>
    </location>
</feature>
<evidence type="ECO:0000256" key="7">
    <source>
        <dbReference type="ARBA" id="ARBA00022781"/>
    </source>
</evidence>
<evidence type="ECO:0000256" key="1">
    <source>
        <dbReference type="ARBA" id="ARBA00004304"/>
    </source>
</evidence>
<evidence type="ECO:0000256" key="8">
    <source>
        <dbReference type="ARBA" id="ARBA00022989"/>
    </source>
</evidence>
<dbReference type="EMBL" id="KX108765">
    <property type="protein sequence ID" value="APH08559.1"/>
    <property type="molecule type" value="Genomic_DNA"/>
</dbReference>
<protein>
    <recommendedName>
        <fullName evidence="12">ATP synthase complex subunit 8</fullName>
    </recommendedName>
</protein>
<keyword evidence="10 12" id="KW-0496">Mitochondrion</keyword>
<geneLocation type="mitochondrion" evidence="14"/>
<dbReference type="GO" id="GO:0031966">
    <property type="term" value="C:mitochondrial membrane"/>
    <property type="evidence" value="ECO:0007669"/>
    <property type="project" value="UniProtKB-SubCell"/>
</dbReference>
<comment type="subcellular location">
    <subcellularLocation>
        <location evidence="1 12">Mitochondrion membrane</location>
        <topology evidence="1 12">Single-pass membrane protein</topology>
    </subcellularLocation>
</comment>
<sequence>MPQMMPLNWMLLFLFSIIIFIMFNIFNYFMYNPKSNKHMNMNFFKKKITWKW</sequence>
<keyword evidence="8 13" id="KW-1133">Transmembrane helix</keyword>
<dbReference type="InterPro" id="IPR001421">
    <property type="entry name" value="ATP8_metazoa"/>
</dbReference>
<keyword evidence="7 12" id="KW-0375">Hydrogen ion transport</keyword>
<proteinExistence type="inferred from homology"/>
<dbReference type="GO" id="GO:0015986">
    <property type="term" value="P:proton motive force-driven ATP synthesis"/>
    <property type="evidence" value="ECO:0007669"/>
    <property type="project" value="InterPro"/>
</dbReference>
<evidence type="ECO:0000256" key="4">
    <source>
        <dbReference type="ARBA" id="ARBA00022448"/>
    </source>
</evidence>
<dbReference type="GeneID" id="33127209"/>
<dbReference type="GO" id="GO:0045259">
    <property type="term" value="C:proton-transporting ATP synthase complex"/>
    <property type="evidence" value="ECO:0007669"/>
    <property type="project" value="UniProtKB-KW"/>
</dbReference>
<comment type="similarity">
    <text evidence="2 12">Belongs to the ATPase protein 8 family.</text>
</comment>
<comment type="subunit">
    <text evidence="3">F-type ATPases have 2 components, CF(1) - the catalytic core - and CF(0) - the membrane proton channel.</text>
</comment>
<dbReference type="AlphaFoldDB" id="A0A1X9IQR7"/>